<dbReference type="FunFam" id="3.40.50.300:FF:000016">
    <property type="entry name" value="Oligopeptide ABC transporter ATP-binding component"/>
    <property type="match status" value="1"/>
</dbReference>
<evidence type="ECO:0000256" key="4">
    <source>
        <dbReference type="ARBA" id="ARBA00022840"/>
    </source>
</evidence>
<dbReference type="InterPro" id="IPR013563">
    <property type="entry name" value="Oligopep_ABC_C"/>
</dbReference>
<keyword evidence="4 6" id="KW-0067">ATP-binding</keyword>
<dbReference type="NCBIfam" id="TIGR01727">
    <property type="entry name" value="oligo_HPY"/>
    <property type="match status" value="1"/>
</dbReference>
<evidence type="ECO:0000259" key="5">
    <source>
        <dbReference type="PROSITE" id="PS50893"/>
    </source>
</evidence>
<dbReference type="PANTHER" id="PTHR43776:SF7">
    <property type="entry name" value="D,D-DIPEPTIDE TRANSPORT ATP-BINDING PROTEIN DDPF-RELATED"/>
    <property type="match status" value="1"/>
</dbReference>
<dbReference type="GO" id="GO:0005524">
    <property type="term" value="F:ATP binding"/>
    <property type="evidence" value="ECO:0007669"/>
    <property type="project" value="UniProtKB-KW"/>
</dbReference>
<dbReference type="GO" id="GO:0015833">
    <property type="term" value="P:peptide transport"/>
    <property type="evidence" value="ECO:0007669"/>
    <property type="project" value="InterPro"/>
</dbReference>
<dbReference type="PANTHER" id="PTHR43776">
    <property type="entry name" value="TRANSPORT ATP-BINDING PROTEIN"/>
    <property type="match status" value="1"/>
</dbReference>
<dbReference type="SUPFAM" id="SSF52540">
    <property type="entry name" value="P-loop containing nucleoside triphosphate hydrolases"/>
    <property type="match status" value="1"/>
</dbReference>
<accession>A0A517DR06</accession>
<dbReference type="SMART" id="SM00382">
    <property type="entry name" value="AAA"/>
    <property type="match status" value="1"/>
</dbReference>
<gene>
    <name evidence="6" type="primary">oppF_1</name>
    <name evidence="6" type="ORF">SPTER_11020</name>
</gene>
<evidence type="ECO:0000313" key="7">
    <source>
        <dbReference type="Proteomes" id="UP000320776"/>
    </source>
</evidence>
<evidence type="ECO:0000256" key="2">
    <source>
        <dbReference type="ARBA" id="ARBA00022448"/>
    </source>
</evidence>
<dbReference type="NCBIfam" id="NF008453">
    <property type="entry name" value="PRK11308.1"/>
    <property type="match status" value="1"/>
</dbReference>
<organism evidence="6 7">
    <name type="scientific">Sporomusa termitida</name>
    <dbReference type="NCBI Taxonomy" id="2377"/>
    <lineage>
        <taxon>Bacteria</taxon>
        <taxon>Bacillati</taxon>
        <taxon>Bacillota</taxon>
        <taxon>Negativicutes</taxon>
        <taxon>Selenomonadales</taxon>
        <taxon>Sporomusaceae</taxon>
        <taxon>Sporomusa</taxon>
    </lineage>
</organism>
<dbReference type="Proteomes" id="UP000320776">
    <property type="component" value="Chromosome"/>
</dbReference>
<sequence length="328" mass="36677">MPVSKVVQATEPLIEVKHLVKHFPGKKKLFAPPAVVKAVNDLSFTIGKGTTYGLVGESGCGKSTTGRMLLRLIEPTSGEVFYQGKDILKLNRLELRQLRKDMQIVFQDPFSALNPRIRVGEAIREVLDIHSIGEPNTRREQVYELFHRVGLNREQYDRYPHEFSGGQRQRIVLARALAVDPGFIVCDEAVSALDVSTQSQVINLLEDLQQDLSLTYLFIAHNLSVVRHIADKIGVMYLGNLVEEANTDDLFSEPLHPYTQALLSAIPRTDLNSKRERIVLSGDVPSPLNLPAGCVFHTRCPAAREQCRQEAPPQKNVPAGRRVACHLY</sequence>
<dbReference type="GO" id="GO:0016887">
    <property type="term" value="F:ATP hydrolysis activity"/>
    <property type="evidence" value="ECO:0007669"/>
    <property type="project" value="InterPro"/>
</dbReference>
<dbReference type="Pfam" id="PF08352">
    <property type="entry name" value="oligo_HPY"/>
    <property type="match status" value="1"/>
</dbReference>
<name>A0A517DR06_9FIRM</name>
<evidence type="ECO:0000313" key="6">
    <source>
        <dbReference type="EMBL" id="QDR79802.1"/>
    </source>
</evidence>
<dbReference type="InterPro" id="IPR003439">
    <property type="entry name" value="ABC_transporter-like_ATP-bd"/>
</dbReference>
<keyword evidence="3" id="KW-0547">Nucleotide-binding</keyword>
<protein>
    <submittedName>
        <fullName evidence="6">Oligopeptide transport ATP-binding protein OppF</fullName>
    </submittedName>
</protein>
<dbReference type="AlphaFoldDB" id="A0A517DR06"/>
<evidence type="ECO:0000256" key="1">
    <source>
        <dbReference type="ARBA" id="ARBA00005417"/>
    </source>
</evidence>
<keyword evidence="7" id="KW-1185">Reference proteome</keyword>
<evidence type="ECO:0000256" key="3">
    <source>
        <dbReference type="ARBA" id="ARBA00022741"/>
    </source>
</evidence>
<dbReference type="Gene3D" id="3.40.50.300">
    <property type="entry name" value="P-loop containing nucleotide triphosphate hydrolases"/>
    <property type="match status" value="1"/>
</dbReference>
<dbReference type="PROSITE" id="PS00211">
    <property type="entry name" value="ABC_TRANSPORTER_1"/>
    <property type="match status" value="1"/>
</dbReference>
<dbReference type="InterPro" id="IPR027417">
    <property type="entry name" value="P-loop_NTPase"/>
</dbReference>
<dbReference type="KEGG" id="sted:SPTER_11020"/>
<dbReference type="Pfam" id="PF00005">
    <property type="entry name" value="ABC_tran"/>
    <property type="match status" value="1"/>
</dbReference>
<reference evidence="6 7" key="1">
    <citation type="submission" date="2019-02" db="EMBL/GenBank/DDBJ databases">
        <title>Closed genome of Sporomusa termitida DSM 4440.</title>
        <authorList>
            <person name="Poehlein A."/>
            <person name="Daniel R."/>
        </authorList>
    </citation>
    <scope>NUCLEOTIDE SEQUENCE [LARGE SCALE GENOMIC DNA]</scope>
    <source>
        <strain evidence="6 7">DSM 4440</strain>
    </source>
</reference>
<dbReference type="InterPro" id="IPR017871">
    <property type="entry name" value="ABC_transporter-like_CS"/>
</dbReference>
<keyword evidence="2" id="KW-0813">Transport</keyword>
<dbReference type="CDD" id="cd03257">
    <property type="entry name" value="ABC_NikE_OppD_transporters"/>
    <property type="match status" value="1"/>
</dbReference>
<dbReference type="InterPro" id="IPR050319">
    <property type="entry name" value="ABC_transp_ATP-bind"/>
</dbReference>
<proteinExistence type="inferred from homology"/>
<dbReference type="EMBL" id="CP036259">
    <property type="protein sequence ID" value="QDR79802.1"/>
    <property type="molecule type" value="Genomic_DNA"/>
</dbReference>
<feature type="domain" description="ABC transporter" evidence="5">
    <location>
        <begin position="14"/>
        <end position="263"/>
    </location>
</feature>
<dbReference type="GO" id="GO:0055085">
    <property type="term" value="P:transmembrane transport"/>
    <property type="evidence" value="ECO:0007669"/>
    <property type="project" value="UniProtKB-ARBA"/>
</dbReference>
<dbReference type="OrthoDB" id="9806285at2"/>
<dbReference type="PROSITE" id="PS50893">
    <property type="entry name" value="ABC_TRANSPORTER_2"/>
    <property type="match status" value="1"/>
</dbReference>
<dbReference type="RefSeq" id="WP_144349397.1">
    <property type="nucleotide sequence ID" value="NZ_CP036259.1"/>
</dbReference>
<dbReference type="InterPro" id="IPR003593">
    <property type="entry name" value="AAA+_ATPase"/>
</dbReference>
<comment type="similarity">
    <text evidence="1">Belongs to the ABC transporter superfamily.</text>
</comment>